<organism evidence="8">
    <name type="scientific">Dissoconium aciculare CBS 342.82</name>
    <dbReference type="NCBI Taxonomy" id="1314786"/>
    <lineage>
        <taxon>Eukaryota</taxon>
        <taxon>Fungi</taxon>
        <taxon>Dikarya</taxon>
        <taxon>Ascomycota</taxon>
        <taxon>Pezizomycotina</taxon>
        <taxon>Dothideomycetes</taxon>
        <taxon>Dothideomycetidae</taxon>
        <taxon>Mycosphaerellales</taxon>
        <taxon>Dissoconiaceae</taxon>
        <taxon>Dissoconium</taxon>
    </lineage>
</organism>
<reference evidence="8" key="2">
    <citation type="submission" date="2020-04" db="EMBL/GenBank/DDBJ databases">
        <authorList>
            <consortium name="NCBI Genome Project"/>
        </authorList>
    </citation>
    <scope>NUCLEOTIDE SEQUENCE</scope>
    <source>
        <strain evidence="8">CBS 342.82</strain>
    </source>
</reference>
<dbReference type="OrthoDB" id="428177at2759"/>
<dbReference type="SUPFAM" id="SSF51445">
    <property type="entry name" value="(Trans)glycosidases"/>
    <property type="match status" value="1"/>
</dbReference>
<dbReference type="InterPro" id="IPR022790">
    <property type="entry name" value="GH26_dom"/>
</dbReference>
<evidence type="ECO:0000313" key="7">
    <source>
        <dbReference type="Proteomes" id="UP000504637"/>
    </source>
</evidence>
<dbReference type="InterPro" id="IPR000805">
    <property type="entry name" value="Glyco_hydro_26"/>
</dbReference>
<reference evidence="8" key="3">
    <citation type="submission" date="2025-08" db="UniProtKB">
        <authorList>
            <consortium name="RefSeq"/>
        </authorList>
    </citation>
    <scope>IDENTIFICATION</scope>
    <source>
        <strain evidence="8">CBS 342.82</strain>
    </source>
</reference>
<dbReference type="PROSITE" id="PS51764">
    <property type="entry name" value="GH26"/>
    <property type="match status" value="1"/>
</dbReference>
<dbReference type="Proteomes" id="UP000504637">
    <property type="component" value="Unplaced"/>
</dbReference>
<evidence type="ECO:0000256" key="1">
    <source>
        <dbReference type="ARBA" id="ARBA00007754"/>
    </source>
</evidence>
<name>A0A6J3LUB2_9PEZI</name>
<gene>
    <name evidence="8" type="ORF">K489DRAFT_373682</name>
</gene>
<dbReference type="PANTHER" id="PTHR40079:SF6">
    <property type="entry name" value="GH26 DOMAIN-CONTAINING PROTEIN"/>
    <property type="match status" value="1"/>
</dbReference>
<evidence type="ECO:0000313" key="8">
    <source>
        <dbReference type="RefSeq" id="XP_033456269.1"/>
    </source>
</evidence>
<feature type="signal peptide" evidence="5">
    <location>
        <begin position="1"/>
        <end position="18"/>
    </location>
</feature>
<evidence type="ECO:0000256" key="5">
    <source>
        <dbReference type="SAM" id="SignalP"/>
    </source>
</evidence>
<keyword evidence="7" id="KW-1185">Reference proteome</keyword>
<dbReference type="PANTHER" id="PTHR40079">
    <property type="entry name" value="MANNAN ENDO-1,4-BETA-MANNOSIDASE E-RELATED"/>
    <property type="match status" value="1"/>
</dbReference>
<reference evidence="8" key="1">
    <citation type="submission" date="2020-01" db="EMBL/GenBank/DDBJ databases">
        <authorList>
            <consortium name="DOE Joint Genome Institute"/>
            <person name="Haridas S."/>
            <person name="Albert R."/>
            <person name="Binder M."/>
            <person name="Bloem J."/>
            <person name="Labutti K."/>
            <person name="Salamov A."/>
            <person name="Andreopoulos B."/>
            <person name="Baker S.E."/>
            <person name="Barry K."/>
            <person name="Bills G."/>
            <person name="Bluhm B.H."/>
            <person name="Cannon C."/>
            <person name="Castanera R."/>
            <person name="Culley D.E."/>
            <person name="Daum C."/>
            <person name="Ezra D."/>
            <person name="Gonzalez J.B."/>
            <person name="Henrissat B."/>
            <person name="Kuo A."/>
            <person name="Liang C."/>
            <person name="Lipzen A."/>
            <person name="Lutzoni F."/>
            <person name="Magnuson J."/>
            <person name="Mondo S."/>
            <person name="Nolan M."/>
            <person name="Ohm R."/>
            <person name="Pangilinan J."/>
            <person name="Park H.-J."/>
            <person name="Ramirez L."/>
            <person name="Alfaro M."/>
            <person name="Sun H."/>
            <person name="Tritt A."/>
            <person name="Yoshinaga Y."/>
            <person name="Zwiers L.-H."/>
            <person name="Turgeon B.G."/>
            <person name="Goodwin S.B."/>
            <person name="Spatafora J.W."/>
            <person name="Crous P.W."/>
            <person name="Grigoriev I.V."/>
        </authorList>
    </citation>
    <scope>NUCLEOTIDE SEQUENCE</scope>
    <source>
        <strain evidence="8">CBS 342.82</strain>
    </source>
</reference>
<feature type="chain" id="PRO_5026780672" evidence="5">
    <location>
        <begin position="19"/>
        <end position="323"/>
    </location>
</feature>
<dbReference type="GeneID" id="54361245"/>
<dbReference type="InterPro" id="IPR017853">
    <property type="entry name" value="GH"/>
</dbReference>
<protein>
    <submittedName>
        <fullName evidence="8">Glycoside hydrolase family 26 protein</fullName>
    </submittedName>
</protein>
<dbReference type="GO" id="GO:0016985">
    <property type="term" value="F:mannan endo-1,4-beta-mannosidase activity"/>
    <property type="evidence" value="ECO:0007669"/>
    <property type="project" value="InterPro"/>
</dbReference>
<keyword evidence="3 4" id="KW-0326">Glycosidase</keyword>
<keyword evidence="5" id="KW-0732">Signal</keyword>
<dbReference type="Gene3D" id="3.20.20.80">
    <property type="entry name" value="Glycosidases"/>
    <property type="match status" value="1"/>
</dbReference>
<accession>A0A6J3LUB2</accession>
<evidence type="ECO:0000259" key="6">
    <source>
        <dbReference type="PROSITE" id="PS51764"/>
    </source>
</evidence>
<feature type="active site" description="Proton donor" evidence="4">
    <location>
        <position position="145"/>
    </location>
</feature>
<evidence type="ECO:0000256" key="2">
    <source>
        <dbReference type="ARBA" id="ARBA00022801"/>
    </source>
</evidence>
<feature type="domain" description="GH26" evidence="6">
    <location>
        <begin position="14"/>
        <end position="315"/>
    </location>
</feature>
<evidence type="ECO:0000256" key="4">
    <source>
        <dbReference type="PROSITE-ProRule" id="PRU01100"/>
    </source>
</evidence>
<feature type="active site" description="Nucleophile" evidence="4">
    <location>
        <position position="249"/>
    </location>
</feature>
<proteinExistence type="inferred from homology"/>
<keyword evidence="2 4" id="KW-0378">Hydrolase</keyword>
<dbReference type="GO" id="GO:0006080">
    <property type="term" value="P:substituted mannan metabolic process"/>
    <property type="evidence" value="ECO:0007669"/>
    <property type="project" value="InterPro"/>
</dbReference>
<dbReference type="RefSeq" id="XP_033456269.1">
    <property type="nucleotide sequence ID" value="XM_033603445.1"/>
</dbReference>
<dbReference type="AlphaFoldDB" id="A0A6J3LUB2"/>
<evidence type="ECO:0000256" key="3">
    <source>
        <dbReference type="ARBA" id="ARBA00023295"/>
    </source>
</evidence>
<comment type="similarity">
    <text evidence="1 4">Belongs to the glycosyl hydrolase 26 family.</text>
</comment>
<sequence>MFFTTLATLALAASGTSALSNSVGNALGIKKDSMISYDRIYFGYAPNYNPRVTMASLNKATGQKGATYNVYSQITSDNVNSGSYNGNYQYNVDDIVNSGAVLIASLMPTVQWTGITPNLCSSVNDYFTNTFTNKGVTVWLRFAHEMNYYATDGTYPGGVNYGQFLKAWDCMYEATKNNNKISMFWSPNYVSDASALKPWFPPANQVDIVGMDYYPSASSASGLPSFDTAYGGFYNTFAKPYNLPFAIAETGTQNGGGSASVAQKEAWLKTILNRSAGYGAYPLYTSATWFEYGPDANSINYYVVYGQSSSTVTQTISNTEEGS</sequence>